<dbReference type="PANTHER" id="PTHR44337:SF20">
    <property type="entry name" value="CARCINOEMBRYONIC ANTIGEN-RELATED CELL ADHESION MOLECULE 5-RELATED"/>
    <property type="match status" value="1"/>
</dbReference>
<dbReference type="InterPro" id="IPR003598">
    <property type="entry name" value="Ig_sub2"/>
</dbReference>
<dbReference type="PANTHER" id="PTHR44337">
    <property type="entry name" value="CARCINOEMBRYONIC ANTIGEN-RELATED CELL ADHESION MOLECULE 8"/>
    <property type="match status" value="1"/>
</dbReference>
<sequence>MTVTGITGNIVRITWYKGPNTDAQYQILTSFPGGGLPTIPGPQHNARISALNNGSLHIKDLQLTDRGNYFAKIQTSETQKDLPVTLEVYEPVTKPKITASSTSPKENDSLSLTCDTSRAMRRTWTRRGASISSEATLSGENRTLSFRSVGRGDSGEYQCEAENLVSKESSDPYTVTVAYGPDNVRIEGTVFVKPGSSITFTCSADSLPPPEYEWKVNGTTVQEKTNKYRISDVIPEDEGTYTCVVRNAVTLRTAAASVYLNVTEKGSTGDSDSKDSAMVVGVVVAALLLLLLIAAIIYLLIIHKRRKGPNDANPKMNSSTRNGKT</sequence>
<evidence type="ECO:0000256" key="2">
    <source>
        <dbReference type="ARBA" id="ARBA00023157"/>
    </source>
</evidence>
<dbReference type="PROSITE" id="PS50835">
    <property type="entry name" value="IG_LIKE"/>
    <property type="match status" value="2"/>
</dbReference>
<keyword evidence="2" id="KW-1015">Disulfide bond</keyword>
<keyword evidence="5" id="KW-1133">Transmembrane helix</keyword>
<organism evidence="7 8">
    <name type="scientific">Engystomops pustulosus</name>
    <name type="common">Tungara frog</name>
    <name type="synonym">Physalaemus pustulosus</name>
    <dbReference type="NCBI Taxonomy" id="76066"/>
    <lineage>
        <taxon>Eukaryota</taxon>
        <taxon>Metazoa</taxon>
        <taxon>Chordata</taxon>
        <taxon>Craniata</taxon>
        <taxon>Vertebrata</taxon>
        <taxon>Euteleostomi</taxon>
        <taxon>Amphibia</taxon>
        <taxon>Batrachia</taxon>
        <taxon>Anura</taxon>
        <taxon>Neobatrachia</taxon>
        <taxon>Hyloidea</taxon>
        <taxon>Leptodactylidae</taxon>
        <taxon>Leiuperinae</taxon>
        <taxon>Engystomops</taxon>
    </lineage>
</organism>
<dbReference type="EMBL" id="WNYA01000349">
    <property type="protein sequence ID" value="KAG8548687.1"/>
    <property type="molecule type" value="Genomic_DNA"/>
</dbReference>
<dbReference type="SMART" id="SM00409">
    <property type="entry name" value="IG"/>
    <property type="match status" value="3"/>
</dbReference>
<keyword evidence="8" id="KW-1185">Reference proteome</keyword>
<dbReference type="AlphaFoldDB" id="A0AAV6ZMR4"/>
<keyword evidence="1" id="KW-0732">Signal</keyword>
<dbReference type="Proteomes" id="UP000824782">
    <property type="component" value="Unassembled WGS sequence"/>
</dbReference>
<evidence type="ECO:0000256" key="1">
    <source>
        <dbReference type="ARBA" id="ARBA00022729"/>
    </source>
</evidence>
<evidence type="ECO:0000313" key="7">
    <source>
        <dbReference type="EMBL" id="KAG8548687.1"/>
    </source>
</evidence>
<dbReference type="SMART" id="SM00408">
    <property type="entry name" value="IGc2"/>
    <property type="match status" value="2"/>
</dbReference>
<evidence type="ECO:0000259" key="6">
    <source>
        <dbReference type="PROSITE" id="PS50835"/>
    </source>
</evidence>
<name>A0AAV6ZMR4_ENGPU</name>
<keyword evidence="5" id="KW-0472">Membrane</keyword>
<comment type="caution">
    <text evidence="7">The sequence shown here is derived from an EMBL/GenBank/DDBJ whole genome shotgun (WGS) entry which is preliminary data.</text>
</comment>
<dbReference type="Pfam" id="PF07686">
    <property type="entry name" value="V-set"/>
    <property type="match status" value="1"/>
</dbReference>
<dbReference type="Gene3D" id="2.60.40.10">
    <property type="entry name" value="Immunoglobulins"/>
    <property type="match status" value="3"/>
</dbReference>
<dbReference type="InterPro" id="IPR013106">
    <property type="entry name" value="Ig_V-set"/>
</dbReference>
<keyword evidence="3" id="KW-0325">Glycoprotein</keyword>
<keyword evidence="5" id="KW-0812">Transmembrane</keyword>
<evidence type="ECO:0000313" key="8">
    <source>
        <dbReference type="Proteomes" id="UP000824782"/>
    </source>
</evidence>
<feature type="domain" description="Ig-like" evidence="6">
    <location>
        <begin position="95"/>
        <end position="176"/>
    </location>
</feature>
<dbReference type="InterPro" id="IPR013783">
    <property type="entry name" value="Ig-like_fold"/>
</dbReference>
<dbReference type="InterPro" id="IPR003599">
    <property type="entry name" value="Ig_sub"/>
</dbReference>
<feature type="domain" description="Ig-like" evidence="6">
    <location>
        <begin position="181"/>
        <end position="263"/>
    </location>
</feature>
<dbReference type="InterPro" id="IPR036179">
    <property type="entry name" value="Ig-like_dom_sf"/>
</dbReference>
<feature type="transmembrane region" description="Helical" evidence="5">
    <location>
        <begin position="277"/>
        <end position="301"/>
    </location>
</feature>
<evidence type="ECO:0000256" key="4">
    <source>
        <dbReference type="ARBA" id="ARBA00023319"/>
    </source>
</evidence>
<dbReference type="Pfam" id="PF13927">
    <property type="entry name" value="Ig_3"/>
    <property type="match status" value="2"/>
</dbReference>
<keyword evidence="4" id="KW-0393">Immunoglobulin domain</keyword>
<evidence type="ECO:0000256" key="3">
    <source>
        <dbReference type="ARBA" id="ARBA00023180"/>
    </source>
</evidence>
<proteinExistence type="predicted"/>
<dbReference type="SUPFAM" id="SSF48726">
    <property type="entry name" value="Immunoglobulin"/>
    <property type="match status" value="3"/>
</dbReference>
<reference evidence="7" key="1">
    <citation type="thesis" date="2020" institute="ProQuest LLC" country="789 East Eisenhower Parkway, Ann Arbor, MI, USA">
        <title>Comparative Genomics and Chromosome Evolution.</title>
        <authorList>
            <person name="Mudd A.B."/>
        </authorList>
    </citation>
    <scope>NUCLEOTIDE SEQUENCE</scope>
    <source>
        <strain evidence="7">237g6f4</strain>
        <tissue evidence="7">Blood</tissue>
    </source>
</reference>
<evidence type="ECO:0000256" key="5">
    <source>
        <dbReference type="SAM" id="Phobius"/>
    </source>
</evidence>
<gene>
    <name evidence="7" type="ORF">GDO81_024558</name>
</gene>
<dbReference type="InterPro" id="IPR052598">
    <property type="entry name" value="IgSF_CEA-related"/>
</dbReference>
<protein>
    <recommendedName>
        <fullName evidence="6">Ig-like domain-containing protein</fullName>
    </recommendedName>
</protein>
<dbReference type="InterPro" id="IPR007110">
    <property type="entry name" value="Ig-like_dom"/>
</dbReference>
<accession>A0AAV6ZMR4</accession>